<comment type="caution">
    <text evidence="2">The sequence shown here is derived from an EMBL/GenBank/DDBJ whole genome shotgun (WGS) entry which is preliminary data.</text>
</comment>
<gene>
    <name evidence="2" type="ORF">D9615_009699</name>
</gene>
<sequence length="197" mass="22027">MLATFMAAIQAQVMSTTIGLSRDQETAALRAVNALFLSGLIICVMAAFLAFLTARWLQRLTDDERMHLEVVFNNRTWRQHLRQTADHVIEQRDDGPSEKTPVTCQLDEQPSFLVRLIHAYFAYSLFAPMTLLIIGVLCMTVGLLVLAWAEHSLAVAITLTVACLVVLPFPAGVFLIGDKRQTRIVIIQILSRKQGDF</sequence>
<feature type="transmembrane region" description="Helical" evidence="1">
    <location>
        <begin position="120"/>
        <end position="147"/>
    </location>
</feature>
<proteinExistence type="predicted"/>
<feature type="transmembrane region" description="Helical" evidence="1">
    <location>
        <begin position="31"/>
        <end position="57"/>
    </location>
</feature>
<dbReference type="OrthoDB" id="3152367at2759"/>
<evidence type="ECO:0000313" key="2">
    <source>
        <dbReference type="EMBL" id="KAF5371383.1"/>
    </source>
</evidence>
<organism evidence="2 3">
    <name type="scientific">Tricholomella constricta</name>
    <dbReference type="NCBI Taxonomy" id="117010"/>
    <lineage>
        <taxon>Eukaryota</taxon>
        <taxon>Fungi</taxon>
        <taxon>Dikarya</taxon>
        <taxon>Basidiomycota</taxon>
        <taxon>Agaricomycotina</taxon>
        <taxon>Agaricomycetes</taxon>
        <taxon>Agaricomycetidae</taxon>
        <taxon>Agaricales</taxon>
        <taxon>Tricholomatineae</taxon>
        <taxon>Lyophyllaceae</taxon>
        <taxon>Tricholomella</taxon>
    </lineage>
</organism>
<keyword evidence="1" id="KW-0812">Transmembrane</keyword>
<dbReference type="Proteomes" id="UP000565441">
    <property type="component" value="Unassembled WGS sequence"/>
</dbReference>
<keyword evidence="3" id="KW-1185">Reference proteome</keyword>
<keyword evidence="1" id="KW-0472">Membrane</keyword>
<protein>
    <submittedName>
        <fullName evidence="2">Uncharacterized protein</fullName>
    </submittedName>
</protein>
<dbReference type="AlphaFoldDB" id="A0A8H5GUM8"/>
<name>A0A8H5GUM8_9AGAR</name>
<dbReference type="EMBL" id="JAACJP010000047">
    <property type="protein sequence ID" value="KAF5371383.1"/>
    <property type="molecule type" value="Genomic_DNA"/>
</dbReference>
<evidence type="ECO:0000256" key="1">
    <source>
        <dbReference type="SAM" id="Phobius"/>
    </source>
</evidence>
<evidence type="ECO:0000313" key="3">
    <source>
        <dbReference type="Proteomes" id="UP000565441"/>
    </source>
</evidence>
<reference evidence="2 3" key="1">
    <citation type="journal article" date="2020" name="ISME J.">
        <title>Uncovering the hidden diversity of litter-decomposition mechanisms in mushroom-forming fungi.</title>
        <authorList>
            <person name="Floudas D."/>
            <person name="Bentzer J."/>
            <person name="Ahren D."/>
            <person name="Johansson T."/>
            <person name="Persson P."/>
            <person name="Tunlid A."/>
        </authorList>
    </citation>
    <scope>NUCLEOTIDE SEQUENCE [LARGE SCALE GENOMIC DNA]</scope>
    <source>
        <strain evidence="2 3">CBS 661.87</strain>
    </source>
</reference>
<keyword evidence="1" id="KW-1133">Transmembrane helix</keyword>
<accession>A0A8H5GUM8</accession>
<feature type="transmembrane region" description="Helical" evidence="1">
    <location>
        <begin position="153"/>
        <end position="176"/>
    </location>
</feature>